<evidence type="ECO:0000256" key="5">
    <source>
        <dbReference type="ARBA" id="ARBA00022692"/>
    </source>
</evidence>
<keyword evidence="7 11" id="KW-1133">Transmembrane helix</keyword>
<dbReference type="InterPro" id="IPR023471">
    <property type="entry name" value="CtaG/Cox11_dom_sf"/>
</dbReference>
<comment type="subcellular location">
    <subcellularLocation>
        <location evidence="2">Cell inner membrane</location>
        <topology evidence="2">Single-pass type II membrane protein</topology>
        <orientation evidence="2">Periplasmic side</orientation>
    </subcellularLocation>
</comment>
<dbReference type="Pfam" id="PF04442">
    <property type="entry name" value="CtaG_Cox11"/>
    <property type="match status" value="1"/>
</dbReference>
<dbReference type="PANTHER" id="PTHR21320:SF3">
    <property type="entry name" value="CYTOCHROME C OXIDASE ASSEMBLY PROTEIN COX11, MITOCHONDRIAL-RELATED"/>
    <property type="match status" value="1"/>
</dbReference>
<evidence type="ECO:0000256" key="7">
    <source>
        <dbReference type="ARBA" id="ARBA00022989"/>
    </source>
</evidence>
<evidence type="ECO:0000256" key="2">
    <source>
        <dbReference type="ARBA" id="ARBA00004382"/>
    </source>
</evidence>
<comment type="similarity">
    <text evidence="3">Belongs to the COX11/CtaG family.</text>
</comment>
<keyword evidence="13" id="KW-1185">Reference proteome</keyword>
<reference evidence="12 13" key="1">
    <citation type="submission" date="2017-10" db="EMBL/GenBank/DDBJ databases">
        <authorList>
            <person name="Banno H."/>
            <person name="Chua N.-H."/>
        </authorList>
    </citation>
    <scope>NUCLEOTIDE SEQUENCE [LARGE SCALE GENOMIC DNA]</scope>
    <source>
        <strain evidence="12">Vibrio tapetis CECT4600</strain>
    </source>
</reference>
<dbReference type="GO" id="GO:0005886">
    <property type="term" value="C:plasma membrane"/>
    <property type="evidence" value="ECO:0007669"/>
    <property type="project" value="UniProtKB-SubCell"/>
</dbReference>
<feature type="compositionally biased region" description="Polar residues" evidence="10">
    <location>
        <begin position="182"/>
        <end position="192"/>
    </location>
</feature>
<evidence type="ECO:0000256" key="1">
    <source>
        <dbReference type="ARBA" id="ARBA00004007"/>
    </source>
</evidence>
<feature type="transmembrane region" description="Helical" evidence="11">
    <location>
        <begin position="12"/>
        <end position="33"/>
    </location>
</feature>
<dbReference type="InterPro" id="IPR007533">
    <property type="entry name" value="Cyt_c_oxidase_assmbl_CtaG"/>
</dbReference>
<organism evidence="12 13">
    <name type="scientific">Vibrio tapetis subsp. tapetis</name>
    <dbReference type="NCBI Taxonomy" id="1671868"/>
    <lineage>
        <taxon>Bacteria</taxon>
        <taxon>Pseudomonadati</taxon>
        <taxon>Pseudomonadota</taxon>
        <taxon>Gammaproteobacteria</taxon>
        <taxon>Vibrionales</taxon>
        <taxon>Vibrionaceae</taxon>
        <taxon>Vibrio</taxon>
    </lineage>
</organism>
<comment type="function">
    <text evidence="1">Exerts its effect at some terminal stage of cytochrome c oxidase synthesis, probably by being involved in the insertion of the copper B into subunit I.</text>
</comment>
<dbReference type="KEGG" id="vta:B1037"/>
<dbReference type="Gene3D" id="2.60.370.10">
    <property type="entry name" value="Ctag/Cox11"/>
    <property type="match status" value="1"/>
</dbReference>
<sequence>MSDINQANKTLTKWLLLAVVGMFGFGFALIPLYDIMCEQLGINGKTSSNAVETPTGMQVDESRLIKVQFIAQVDSDIPWEFGPIQAEMLVHPGEVIQTAYRAFNTATKDLTGQAVPSVSPGLAASYFNKIECFCFNQQPLAGQSAAELPVIFYIEPDIPESIHTLTLSYTLFQFKENTATEPTESVSNSITNDKLAYQGLTPEHAQEQGASQ</sequence>
<accession>A0A2N8ZL65</accession>
<gene>
    <name evidence="12" type="ORF">VTAP4600_B1037</name>
</gene>
<dbReference type="PIRSF" id="PIRSF005413">
    <property type="entry name" value="COX11"/>
    <property type="match status" value="1"/>
</dbReference>
<evidence type="ECO:0000256" key="4">
    <source>
        <dbReference type="ARBA" id="ARBA00015384"/>
    </source>
</evidence>
<dbReference type="PANTHER" id="PTHR21320">
    <property type="entry name" value="CYTOCHROME C OXIDASE ASSEMBLY PROTEIN COX11-RELATED"/>
    <property type="match status" value="1"/>
</dbReference>
<evidence type="ECO:0000256" key="6">
    <source>
        <dbReference type="ARBA" id="ARBA00022968"/>
    </source>
</evidence>
<evidence type="ECO:0000256" key="11">
    <source>
        <dbReference type="SAM" id="Phobius"/>
    </source>
</evidence>
<evidence type="ECO:0000256" key="8">
    <source>
        <dbReference type="ARBA" id="ARBA00023008"/>
    </source>
</evidence>
<dbReference type="NCBIfam" id="NF003465">
    <property type="entry name" value="PRK05089.1"/>
    <property type="match status" value="1"/>
</dbReference>
<keyword evidence="6" id="KW-0735">Signal-anchor</keyword>
<dbReference type="SUPFAM" id="SSF110111">
    <property type="entry name" value="Ctag/Cox11"/>
    <property type="match status" value="1"/>
</dbReference>
<dbReference type="Proteomes" id="UP000235828">
    <property type="component" value="Chromosome B"/>
</dbReference>
<keyword evidence="8" id="KW-0186">Copper</keyword>
<evidence type="ECO:0000256" key="3">
    <source>
        <dbReference type="ARBA" id="ARBA00009620"/>
    </source>
</evidence>
<protein>
    <recommendedName>
        <fullName evidence="4">Cytochrome c oxidase assembly protein CtaG</fullName>
    </recommendedName>
</protein>
<evidence type="ECO:0000256" key="9">
    <source>
        <dbReference type="ARBA" id="ARBA00023136"/>
    </source>
</evidence>
<dbReference type="AlphaFoldDB" id="A0A2N8ZL65"/>
<evidence type="ECO:0000313" key="13">
    <source>
        <dbReference type="Proteomes" id="UP000235828"/>
    </source>
</evidence>
<feature type="region of interest" description="Disordered" evidence="10">
    <location>
        <begin position="182"/>
        <end position="212"/>
    </location>
</feature>
<keyword evidence="9 11" id="KW-0472">Membrane</keyword>
<keyword evidence="5 11" id="KW-0812">Transmembrane</keyword>
<name>A0A2N8ZL65_9VIBR</name>
<dbReference type="EMBL" id="LT960612">
    <property type="protein sequence ID" value="SON52648.1"/>
    <property type="molecule type" value="Genomic_DNA"/>
</dbReference>
<dbReference type="GO" id="GO:0005507">
    <property type="term" value="F:copper ion binding"/>
    <property type="evidence" value="ECO:0007669"/>
    <property type="project" value="InterPro"/>
</dbReference>
<dbReference type="RefSeq" id="WP_102524846.1">
    <property type="nucleotide sequence ID" value="NZ_LT960612.1"/>
</dbReference>
<evidence type="ECO:0000313" key="12">
    <source>
        <dbReference type="EMBL" id="SON52648.1"/>
    </source>
</evidence>
<proteinExistence type="inferred from homology"/>
<evidence type="ECO:0000256" key="10">
    <source>
        <dbReference type="SAM" id="MobiDB-lite"/>
    </source>
</evidence>
<dbReference type="OrthoDB" id="9804841at2"/>